<feature type="coiled-coil region" evidence="1">
    <location>
        <begin position="559"/>
        <end position="593"/>
    </location>
</feature>
<gene>
    <name evidence="4" type="ORF">HATV-3_gp15</name>
</gene>
<proteinExistence type="predicted"/>
<feature type="region of interest" description="Disordered" evidence="2">
    <location>
        <begin position="613"/>
        <end position="657"/>
    </location>
</feature>
<dbReference type="InterPro" id="IPR021331">
    <property type="entry name" value="Hva1_TUDOR"/>
</dbReference>
<evidence type="ECO:0000256" key="2">
    <source>
        <dbReference type="SAM" id="MobiDB-lite"/>
    </source>
</evidence>
<keyword evidence="5" id="KW-1185">Reference proteome</keyword>
<dbReference type="Proteomes" id="UP000827845">
    <property type="component" value="Segment"/>
</dbReference>
<organism evidence="4 5">
    <name type="scientific">Haloarcula tailed virus 3</name>
    <dbReference type="NCBI Taxonomy" id="2877990"/>
    <lineage>
        <taxon>Viruses</taxon>
        <taxon>Duplodnaviria</taxon>
        <taxon>Heunggongvirae</taxon>
        <taxon>Uroviricota</taxon>
        <taxon>Caudoviricetes</taxon>
        <taxon>Kirjokansivirales</taxon>
        <taxon>Pyrstoviridae</taxon>
        <taxon>Hatrivirus</taxon>
        <taxon>Hatrivirus caudatum</taxon>
        <taxon>Hatrivirus HATV3</taxon>
    </lineage>
</organism>
<evidence type="ECO:0000259" key="3">
    <source>
        <dbReference type="Pfam" id="PF11160"/>
    </source>
</evidence>
<feature type="region of interest" description="Disordered" evidence="2">
    <location>
        <begin position="56"/>
        <end position="76"/>
    </location>
</feature>
<evidence type="ECO:0000313" key="4">
    <source>
        <dbReference type="EMBL" id="UBF23365.1"/>
    </source>
</evidence>
<dbReference type="EMBL" id="MZ334527">
    <property type="protein sequence ID" value="UBF23365.1"/>
    <property type="molecule type" value="Genomic_DNA"/>
</dbReference>
<evidence type="ECO:0000256" key="1">
    <source>
        <dbReference type="SAM" id="Coils"/>
    </source>
</evidence>
<accession>A0AAE9BY98</accession>
<name>A0AAE9BY98_9CAUD</name>
<feature type="domain" description="Hypervirulence associated protein TUDOR" evidence="3">
    <location>
        <begin position="204"/>
        <end position="251"/>
    </location>
</feature>
<protein>
    <recommendedName>
        <fullName evidence="3">Hypervirulence associated protein TUDOR domain-containing protein</fullName>
    </recommendedName>
</protein>
<sequence>MQLVTNSVAPNKVTETDSAYIIKDVPFVRSQELSGGFVPEWSIEQTANEWVGKKATLNHPRDNQGKPVPAESKEDTHIGEIEDSWFDGEYARANIRLEKAELQSAEAKDIQRALENGEQINVSSQYIPRQLPPGEYEGRYRDNVEAIAKPDSVAILPNKRGKCDPSQGCGINPQMAANADVRVPMTRANNHGEEPSSNADFSEGDLVEWEFGQGVGQGRVEEVVTEAGEEISVDGGTRIAKEDDPAVLLSSWEGDGFDSEDTVKLMSNLSEWSNPPDEAMSANAEVPDKYSFDNPGEAMSMAQDMGLDAIHTHGSGDDTVFMPGQSHEALVEMLEEEGMMSNATDMTLTDVGPGDVDSYTDSEWDGSAAIAGMPNPSESDENAEILDQAHLVHPTSEDARDDKSNWKLPFRTGPDAPVNTRALVAAKAALEGARGGVEGIPESDREGALERIEDFLSDAPNDLHGSMGMDDAAKHMDMEDNVVSNVLTTVADLLGMDSTGDEPAESGADVTTNQDDTMEREELIDEITSNSKLTEAALAERCDDGLEAIHSDVMDNDTMSDNSDEVAELKGRIDELESKLTANEKEEKEQIAETIVANSNEYEDTEDVLDDYPTEAALEAKQDSLDVGGSMPGMGTTANTDFGTDDEFDVGSGVLTE</sequence>
<reference evidence="4" key="1">
    <citation type="submission" date="2021-05" db="EMBL/GenBank/DDBJ databases">
        <title>Diversity, taxonomy and evolution of archaeal viruses of the class Caudoviricetes.</title>
        <authorList>
            <person name="Liu Y."/>
            <person name="Demina T.A."/>
            <person name="Roux S."/>
            <person name="Aiewsakun P."/>
            <person name="Kazlauskas D."/>
            <person name="Simmonds P."/>
            <person name="Prangishvili D."/>
            <person name="Oksanen H.M."/>
            <person name="Krupovic M."/>
        </authorList>
    </citation>
    <scope>NUCLEOTIDE SEQUENCE</scope>
    <source>
        <strain evidence="4">HATV-3/30</strain>
    </source>
</reference>
<dbReference type="Pfam" id="PF11160">
    <property type="entry name" value="Hva1_TUDOR"/>
    <property type="match status" value="1"/>
</dbReference>
<keyword evidence="1" id="KW-0175">Coiled coil</keyword>
<evidence type="ECO:0000313" key="5">
    <source>
        <dbReference type="Proteomes" id="UP000827845"/>
    </source>
</evidence>